<dbReference type="SMART" id="SM00889">
    <property type="entry name" value="EFG_IV"/>
    <property type="match status" value="1"/>
</dbReference>
<dbReference type="InterPro" id="IPR004540">
    <property type="entry name" value="Transl_elong_EFG/EF2"/>
</dbReference>
<dbReference type="GO" id="GO:0005525">
    <property type="term" value="F:GTP binding"/>
    <property type="evidence" value="ECO:0007669"/>
    <property type="project" value="UniProtKB-UniRule"/>
</dbReference>
<dbReference type="SMART" id="SM00838">
    <property type="entry name" value="EFG_C"/>
    <property type="match status" value="1"/>
</dbReference>
<reference evidence="10 11" key="1">
    <citation type="submission" date="2016-10" db="EMBL/GenBank/DDBJ databases">
        <authorList>
            <person name="de Groot N.N."/>
        </authorList>
    </citation>
    <scope>NUCLEOTIDE SEQUENCE [LARGE SCALE GENOMIC DNA]</scope>
    <source>
        <strain evidence="10 11">DSM 9990</strain>
    </source>
</reference>
<dbReference type="AlphaFoldDB" id="A0A1I4R7B7"/>
<dbReference type="InterPro" id="IPR000640">
    <property type="entry name" value="EFG_V-like"/>
</dbReference>
<dbReference type="GO" id="GO:0003924">
    <property type="term" value="F:GTPase activity"/>
    <property type="evidence" value="ECO:0007669"/>
    <property type="project" value="InterPro"/>
</dbReference>
<dbReference type="SUPFAM" id="SSF50447">
    <property type="entry name" value="Translation proteins"/>
    <property type="match status" value="1"/>
</dbReference>
<dbReference type="InterPro" id="IPR000795">
    <property type="entry name" value="T_Tr_GTP-bd_dom"/>
</dbReference>
<dbReference type="SUPFAM" id="SSF54980">
    <property type="entry name" value="EF-G C-terminal domain-like"/>
    <property type="match status" value="2"/>
</dbReference>
<dbReference type="Pfam" id="PF00009">
    <property type="entry name" value="GTP_EFTU"/>
    <property type="match status" value="1"/>
</dbReference>
<dbReference type="GO" id="GO:0003746">
    <property type="term" value="F:translation elongation factor activity"/>
    <property type="evidence" value="ECO:0007669"/>
    <property type="project" value="UniProtKB-UniRule"/>
</dbReference>
<dbReference type="PANTHER" id="PTHR43636:SF2">
    <property type="entry name" value="ELONGATION FACTOR G, MITOCHONDRIAL"/>
    <property type="match status" value="1"/>
</dbReference>
<feature type="binding site" evidence="7">
    <location>
        <begin position="15"/>
        <end position="22"/>
    </location>
    <ligand>
        <name>GTP</name>
        <dbReference type="ChEBI" id="CHEBI:37565"/>
    </ligand>
</feature>
<dbReference type="EMBL" id="FOUU01000001">
    <property type="protein sequence ID" value="SFM48099.1"/>
    <property type="molecule type" value="Genomic_DNA"/>
</dbReference>
<dbReference type="Pfam" id="PF03144">
    <property type="entry name" value="GTP_EFTU_D2"/>
    <property type="match status" value="1"/>
</dbReference>
<dbReference type="Gene3D" id="3.40.50.300">
    <property type="entry name" value="P-loop containing nucleotide triphosphate hydrolases"/>
    <property type="match status" value="1"/>
</dbReference>
<name>A0A1I4R7B7_9BACT</name>
<evidence type="ECO:0000256" key="7">
    <source>
        <dbReference type="HAMAP-Rule" id="MF_00054"/>
    </source>
</evidence>
<dbReference type="NCBIfam" id="TIGR00484">
    <property type="entry name" value="EF-G"/>
    <property type="match status" value="1"/>
</dbReference>
<dbReference type="InterPro" id="IPR020568">
    <property type="entry name" value="Ribosomal_Su5_D2-typ_SF"/>
</dbReference>
<keyword evidence="5 7" id="KW-0342">GTP-binding</keyword>
<keyword evidence="4 7" id="KW-0648">Protein biosynthesis</keyword>
<dbReference type="Gene3D" id="3.30.70.240">
    <property type="match status" value="1"/>
</dbReference>
<keyword evidence="11" id="KW-1185">Reference proteome</keyword>
<feature type="binding site" evidence="7">
    <location>
        <begin position="80"/>
        <end position="84"/>
    </location>
    <ligand>
        <name>GTP</name>
        <dbReference type="ChEBI" id="CHEBI:37565"/>
    </ligand>
</feature>
<protein>
    <recommendedName>
        <fullName evidence="7 8">Elongation factor G</fullName>
        <shortName evidence="7">EF-G</shortName>
    </recommendedName>
</protein>
<dbReference type="RefSeq" id="WP_093393151.1">
    <property type="nucleotide sequence ID" value="NZ_FOUU01000001.1"/>
</dbReference>
<dbReference type="InterPro" id="IPR035647">
    <property type="entry name" value="EFG_III/V"/>
</dbReference>
<dbReference type="PANTHER" id="PTHR43636">
    <property type="entry name" value="ELONGATION FACTOR G, MITOCHONDRIAL"/>
    <property type="match status" value="1"/>
</dbReference>
<dbReference type="InterPro" id="IPR027417">
    <property type="entry name" value="P-loop_NTPase"/>
</dbReference>
<dbReference type="CDD" id="cd16262">
    <property type="entry name" value="EFG_III"/>
    <property type="match status" value="1"/>
</dbReference>
<keyword evidence="7" id="KW-0963">Cytoplasm</keyword>
<dbReference type="SUPFAM" id="SSF54211">
    <property type="entry name" value="Ribosomal protein S5 domain 2-like"/>
    <property type="match status" value="1"/>
</dbReference>
<gene>
    <name evidence="7" type="primary">fusA</name>
    <name evidence="10" type="ORF">SAMN05660836_00443</name>
</gene>
<evidence type="ECO:0000256" key="6">
    <source>
        <dbReference type="ARBA" id="ARBA00024731"/>
    </source>
</evidence>
<evidence type="ECO:0000256" key="2">
    <source>
        <dbReference type="ARBA" id="ARBA00022741"/>
    </source>
</evidence>
<dbReference type="SUPFAM" id="SSF52540">
    <property type="entry name" value="P-loop containing nucleoside triphosphate hydrolases"/>
    <property type="match status" value="1"/>
</dbReference>
<evidence type="ECO:0000259" key="9">
    <source>
        <dbReference type="PROSITE" id="PS51722"/>
    </source>
</evidence>
<dbReference type="PROSITE" id="PS51722">
    <property type="entry name" value="G_TR_2"/>
    <property type="match status" value="1"/>
</dbReference>
<dbReference type="InterPro" id="IPR005225">
    <property type="entry name" value="Small_GTP-bd"/>
</dbReference>
<dbReference type="InterPro" id="IPR004161">
    <property type="entry name" value="EFTu-like_2"/>
</dbReference>
<dbReference type="Pfam" id="PF00679">
    <property type="entry name" value="EFG_C"/>
    <property type="match status" value="1"/>
</dbReference>
<dbReference type="FunFam" id="3.30.70.240:FF:000001">
    <property type="entry name" value="Elongation factor G"/>
    <property type="match status" value="1"/>
</dbReference>
<accession>A0A1I4R7B7</accession>
<dbReference type="Gene3D" id="3.30.70.870">
    <property type="entry name" value="Elongation Factor G (Translational Gtpase), domain 3"/>
    <property type="match status" value="1"/>
</dbReference>
<dbReference type="FunFam" id="3.30.70.870:FF:000001">
    <property type="entry name" value="Elongation factor G"/>
    <property type="match status" value="1"/>
</dbReference>
<dbReference type="CDD" id="cd04091">
    <property type="entry name" value="mtEFG1_II_like"/>
    <property type="match status" value="1"/>
</dbReference>
<dbReference type="FunFam" id="3.30.230.10:FF:000003">
    <property type="entry name" value="Elongation factor G"/>
    <property type="match status" value="1"/>
</dbReference>
<dbReference type="CDD" id="cd01886">
    <property type="entry name" value="EF-G"/>
    <property type="match status" value="1"/>
</dbReference>
<evidence type="ECO:0000256" key="4">
    <source>
        <dbReference type="ARBA" id="ARBA00022917"/>
    </source>
</evidence>
<dbReference type="InterPro" id="IPR031157">
    <property type="entry name" value="G_TR_CS"/>
</dbReference>
<comment type="function">
    <text evidence="6 7">Catalyzes the GTP-dependent ribosomal translocation step during translation elongation. During this step, the ribosome changes from the pre-translocational (PRE) to the post-translocational (POST) state as the newly formed A-site-bound peptidyl-tRNA and P-site-bound deacylated tRNA move to the P and E sites, respectively. Catalyzes the coordinated movement of the two tRNA molecules, the mRNA and conformational changes in the ribosome.</text>
</comment>
<dbReference type="Pfam" id="PF03764">
    <property type="entry name" value="EFG_IV"/>
    <property type="match status" value="1"/>
</dbReference>
<dbReference type="PRINTS" id="PR00315">
    <property type="entry name" value="ELONGATNFCT"/>
</dbReference>
<keyword evidence="2 7" id="KW-0547">Nucleotide-binding</keyword>
<evidence type="ECO:0000256" key="8">
    <source>
        <dbReference type="NCBIfam" id="TIGR00484"/>
    </source>
</evidence>
<dbReference type="HAMAP" id="MF_00054_B">
    <property type="entry name" value="EF_G_EF_2_B"/>
    <property type="match status" value="1"/>
</dbReference>
<comment type="subcellular location">
    <subcellularLocation>
        <location evidence="7">Cytoplasm</location>
    </subcellularLocation>
</comment>
<organism evidence="10 11">
    <name type="scientific">Thermodesulforhabdus norvegica</name>
    <dbReference type="NCBI Taxonomy" id="39841"/>
    <lineage>
        <taxon>Bacteria</taxon>
        <taxon>Pseudomonadati</taxon>
        <taxon>Thermodesulfobacteriota</taxon>
        <taxon>Syntrophobacteria</taxon>
        <taxon>Syntrophobacterales</taxon>
        <taxon>Thermodesulforhabdaceae</taxon>
        <taxon>Thermodesulforhabdus</taxon>
    </lineage>
</organism>
<comment type="similarity">
    <text evidence="1 7">Belongs to the TRAFAC class translation factor GTPase superfamily. Classic translation factor GTPase family. EF-G/EF-2 subfamily.</text>
</comment>
<dbReference type="STRING" id="39841.SAMN05660836_00443"/>
<dbReference type="FunFam" id="2.40.30.10:FF:000022">
    <property type="entry name" value="Elongation factor G, mitochondrial"/>
    <property type="match status" value="1"/>
</dbReference>
<dbReference type="NCBIfam" id="TIGR00231">
    <property type="entry name" value="small_GTP"/>
    <property type="match status" value="1"/>
</dbReference>
<dbReference type="InterPro" id="IPR009000">
    <property type="entry name" value="Transl_B-barrel_sf"/>
</dbReference>
<dbReference type="InterPro" id="IPR014721">
    <property type="entry name" value="Ribsml_uS5_D2-typ_fold_subgr"/>
</dbReference>
<dbReference type="Gene3D" id="2.40.30.10">
    <property type="entry name" value="Translation factors"/>
    <property type="match status" value="1"/>
</dbReference>
<dbReference type="FunFam" id="3.40.50.300:FF:000029">
    <property type="entry name" value="Elongation factor G"/>
    <property type="match status" value="1"/>
</dbReference>
<dbReference type="PROSITE" id="PS00301">
    <property type="entry name" value="G_TR_1"/>
    <property type="match status" value="1"/>
</dbReference>
<dbReference type="InterPro" id="IPR005517">
    <property type="entry name" value="Transl_elong_EFG/EF2_IV"/>
</dbReference>
<dbReference type="Pfam" id="PF14492">
    <property type="entry name" value="EFG_III"/>
    <property type="match status" value="1"/>
</dbReference>
<dbReference type="Proteomes" id="UP000199611">
    <property type="component" value="Unassembled WGS sequence"/>
</dbReference>
<dbReference type="InterPro" id="IPR009022">
    <property type="entry name" value="EFG_III"/>
</dbReference>
<evidence type="ECO:0000256" key="1">
    <source>
        <dbReference type="ARBA" id="ARBA00005870"/>
    </source>
</evidence>
<dbReference type="OrthoDB" id="9760518at2"/>
<keyword evidence="3 7" id="KW-0251">Elongation factor</keyword>
<feature type="domain" description="Tr-type G" evidence="9">
    <location>
        <begin position="6"/>
        <end position="280"/>
    </location>
</feature>
<evidence type="ECO:0000256" key="3">
    <source>
        <dbReference type="ARBA" id="ARBA00022768"/>
    </source>
</evidence>
<dbReference type="NCBIfam" id="NF009381">
    <property type="entry name" value="PRK12740.1-5"/>
    <property type="match status" value="1"/>
</dbReference>
<sequence>MTADISKIRNIGISAHIDSGKTTLTERILYYTRRIHAVHDVKDGRGPTMDFMDLERERGITIQSAATYCFWKGHEINIIDTPGHVDFTIEVERALRVLDGGILVLCAVGGVQSQSITVDRQMKRYGVPRIAFINKCDRVGANPFKVVNQMREKLDPNAVLVQIPWGLEKEFRGVIDLITMKAYSFEGDLGDEVVEHEIPAEYVDLATEKREELLDVASLFSDELTEAILEERVTPELIHDAIRRGVLSYRMTPVFLGSAYKNRGIQPLLDGVIRYLPSPLDMPVTAYDLDNDEAEVKLHCNPSAALVMFAFKLEVSRFGQLTFCRIYQGSLRKGDTIVNMRTGQRVKVGRLGRMHAQEMEEIDEVGPGEIAVLFGIDCVSGDTFTDGSVRYVMSSMYVPSPVISLAINPRDRDSQVKVSKALNRFSKEDPTFRAYVDEETGETVICGMGELHLEVYIERMKREYGAEVETSPPQVAYRETITDRAEFDYTHKKQTGGAGQYGRVVGYMEPLEEGEYEFVNEIVGGAIPKEFIPSCDEGFKACLKKGALAGYPVVGVRVVLKDGAYHPVDSSDLAFRQAAIGAFREAYKKARPILLEPIMRVSVEVPSEYQGTVLGTLTQRRGAIVSAVDDGTYSVIEAEVPLAEMFGYATHLRSATQGKGEFTMEFLRYSPVPANIAEEIISRRQKEARARATA</sequence>
<dbReference type="CDD" id="cd01434">
    <property type="entry name" value="EFG_mtEFG1_IV"/>
    <property type="match status" value="1"/>
</dbReference>
<dbReference type="InterPro" id="IPR047872">
    <property type="entry name" value="EFG_IV"/>
</dbReference>
<evidence type="ECO:0000313" key="11">
    <source>
        <dbReference type="Proteomes" id="UP000199611"/>
    </source>
</evidence>
<dbReference type="Gene3D" id="3.30.230.10">
    <property type="match status" value="1"/>
</dbReference>
<proteinExistence type="inferred from homology"/>
<feature type="binding site" evidence="7">
    <location>
        <begin position="134"/>
        <end position="137"/>
    </location>
    <ligand>
        <name>GTP</name>
        <dbReference type="ChEBI" id="CHEBI:37565"/>
    </ligand>
</feature>
<evidence type="ECO:0000313" key="10">
    <source>
        <dbReference type="EMBL" id="SFM48099.1"/>
    </source>
</evidence>
<dbReference type="InterPro" id="IPR041095">
    <property type="entry name" value="EFG_II"/>
</dbReference>
<evidence type="ECO:0000256" key="5">
    <source>
        <dbReference type="ARBA" id="ARBA00023134"/>
    </source>
</evidence>
<dbReference type="GO" id="GO:0005737">
    <property type="term" value="C:cytoplasm"/>
    <property type="evidence" value="ECO:0007669"/>
    <property type="project" value="UniProtKB-SubCell"/>
</dbReference>